<dbReference type="InterPro" id="IPR018060">
    <property type="entry name" value="HTH_AraC"/>
</dbReference>
<evidence type="ECO:0000256" key="1">
    <source>
        <dbReference type="ARBA" id="ARBA00023015"/>
    </source>
</evidence>
<dbReference type="GO" id="GO:0003700">
    <property type="term" value="F:DNA-binding transcription factor activity"/>
    <property type="evidence" value="ECO:0007669"/>
    <property type="project" value="InterPro"/>
</dbReference>
<accession>A0A8A4TJB2</accession>
<dbReference type="InterPro" id="IPR050204">
    <property type="entry name" value="AraC_XylS_family_regulators"/>
</dbReference>
<evidence type="ECO:0000313" key="6">
    <source>
        <dbReference type="Proteomes" id="UP000663929"/>
    </source>
</evidence>
<dbReference type="PANTHER" id="PTHR46796">
    <property type="entry name" value="HTH-TYPE TRANSCRIPTIONAL ACTIVATOR RHAS-RELATED"/>
    <property type="match status" value="1"/>
</dbReference>
<protein>
    <submittedName>
        <fullName evidence="5">Helix-turn-helix transcriptional regulator</fullName>
    </submittedName>
</protein>
<feature type="domain" description="HTH araC/xylS-type" evidence="4">
    <location>
        <begin position="159"/>
        <end position="261"/>
    </location>
</feature>
<dbReference type="Pfam" id="PF12833">
    <property type="entry name" value="HTH_18"/>
    <property type="match status" value="1"/>
</dbReference>
<dbReference type="SUPFAM" id="SSF46689">
    <property type="entry name" value="Homeodomain-like"/>
    <property type="match status" value="1"/>
</dbReference>
<dbReference type="RefSeq" id="WP_237379750.1">
    <property type="nucleotide sequence ID" value="NZ_CP071793.1"/>
</dbReference>
<dbReference type="EMBL" id="CP071793">
    <property type="protein sequence ID" value="QTD50119.1"/>
    <property type="molecule type" value="Genomic_DNA"/>
</dbReference>
<dbReference type="KEGG" id="scor:J3U87_31430"/>
<organism evidence="5 6">
    <name type="scientific">Sulfidibacter corallicola</name>
    <dbReference type="NCBI Taxonomy" id="2818388"/>
    <lineage>
        <taxon>Bacteria</taxon>
        <taxon>Pseudomonadati</taxon>
        <taxon>Acidobacteriota</taxon>
        <taxon>Holophagae</taxon>
        <taxon>Acanthopleuribacterales</taxon>
        <taxon>Acanthopleuribacteraceae</taxon>
        <taxon>Sulfidibacter</taxon>
    </lineage>
</organism>
<name>A0A8A4TJB2_SULCO</name>
<dbReference type="InterPro" id="IPR009057">
    <property type="entry name" value="Homeodomain-like_sf"/>
</dbReference>
<evidence type="ECO:0000259" key="4">
    <source>
        <dbReference type="PROSITE" id="PS01124"/>
    </source>
</evidence>
<dbReference type="AlphaFoldDB" id="A0A8A4TJB2"/>
<keyword evidence="3" id="KW-0804">Transcription</keyword>
<dbReference type="PROSITE" id="PS01124">
    <property type="entry name" value="HTH_ARAC_FAMILY_2"/>
    <property type="match status" value="1"/>
</dbReference>
<proteinExistence type="predicted"/>
<evidence type="ECO:0000256" key="3">
    <source>
        <dbReference type="ARBA" id="ARBA00023163"/>
    </source>
</evidence>
<reference evidence="5" key="1">
    <citation type="submission" date="2021-03" db="EMBL/GenBank/DDBJ databases">
        <title>Acanthopleuribacteraceae sp. M133.</title>
        <authorList>
            <person name="Wang G."/>
        </authorList>
    </citation>
    <scope>NUCLEOTIDE SEQUENCE</scope>
    <source>
        <strain evidence="5">M133</strain>
    </source>
</reference>
<dbReference type="InterPro" id="IPR046532">
    <property type="entry name" value="DUF6597"/>
</dbReference>
<keyword evidence="1" id="KW-0805">Transcription regulation</keyword>
<dbReference type="Pfam" id="PF20240">
    <property type="entry name" value="DUF6597"/>
    <property type="match status" value="1"/>
</dbReference>
<sequence>MLIEVRTPAAPLCHFIENVVYHSGYRPPHQKERLLPDGGVNLIIDLGDGAKRTYHNDSLKTAQSFCGGWISGMHQEPITIEAGTGEPMIVVSFKPGGAWAFFGFPMAELGNKVVEMDLIWGRAFRELREMLLSEPTVDRRFHRLEAFLANWISSRMELNPFIDYAVGTIRAPGVPMSMKELAQKLGYSGKHLIFLFDKYLGLPPKRYSRIVRFQKIVQTLECGPPASWASLAHRFGFFDQSHLIKEFKAFAGWTPSRYLGLKGDFMNYVPLFDEPPRK</sequence>
<evidence type="ECO:0000256" key="2">
    <source>
        <dbReference type="ARBA" id="ARBA00023125"/>
    </source>
</evidence>
<keyword evidence="6" id="KW-1185">Reference proteome</keyword>
<gene>
    <name evidence="5" type="ORF">J3U87_31430</name>
</gene>
<keyword evidence="2" id="KW-0238">DNA-binding</keyword>
<dbReference type="Gene3D" id="1.10.10.60">
    <property type="entry name" value="Homeodomain-like"/>
    <property type="match status" value="1"/>
</dbReference>
<dbReference type="Proteomes" id="UP000663929">
    <property type="component" value="Chromosome"/>
</dbReference>
<dbReference type="GO" id="GO:0043565">
    <property type="term" value="F:sequence-specific DNA binding"/>
    <property type="evidence" value="ECO:0007669"/>
    <property type="project" value="InterPro"/>
</dbReference>
<dbReference type="SMART" id="SM00342">
    <property type="entry name" value="HTH_ARAC"/>
    <property type="match status" value="1"/>
</dbReference>
<evidence type="ECO:0000313" key="5">
    <source>
        <dbReference type="EMBL" id="QTD50119.1"/>
    </source>
</evidence>